<feature type="transmembrane region" description="Helical" evidence="7">
    <location>
        <begin position="337"/>
        <end position="355"/>
    </location>
</feature>
<feature type="transmembrane region" description="Helical" evidence="7">
    <location>
        <begin position="307"/>
        <end position="325"/>
    </location>
</feature>
<keyword evidence="5 7" id="KW-0472">Membrane</keyword>
<dbReference type="PROSITE" id="PS50850">
    <property type="entry name" value="MFS"/>
    <property type="match status" value="1"/>
</dbReference>
<feature type="region of interest" description="Disordered" evidence="6">
    <location>
        <begin position="220"/>
        <end position="251"/>
    </location>
</feature>
<protein>
    <submittedName>
        <fullName evidence="9">MFS family permease</fullName>
    </submittedName>
</protein>
<evidence type="ECO:0000313" key="10">
    <source>
        <dbReference type="Proteomes" id="UP000578077"/>
    </source>
</evidence>
<feature type="transmembrane region" description="Helical" evidence="7">
    <location>
        <begin position="395"/>
        <end position="416"/>
    </location>
</feature>
<organism evidence="9 10">
    <name type="scientific">Streptomonospora salina</name>
    <dbReference type="NCBI Taxonomy" id="104205"/>
    <lineage>
        <taxon>Bacteria</taxon>
        <taxon>Bacillati</taxon>
        <taxon>Actinomycetota</taxon>
        <taxon>Actinomycetes</taxon>
        <taxon>Streptosporangiales</taxon>
        <taxon>Nocardiopsidaceae</taxon>
        <taxon>Streptomonospora</taxon>
    </lineage>
</organism>
<dbReference type="InterPro" id="IPR020846">
    <property type="entry name" value="MFS_dom"/>
</dbReference>
<keyword evidence="4 7" id="KW-1133">Transmembrane helix</keyword>
<dbReference type="Pfam" id="PF07690">
    <property type="entry name" value="MFS_1"/>
    <property type="match status" value="2"/>
</dbReference>
<dbReference type="InterPro" id="IPR011701">
    <property type="entry name" value="MFS"/>
</dbReference>
<evidence type="ECO:0000256" key="4">
    <source>
        <dbReference type="ARBA" id="ARBA00022989"/>
    </source>
</evidence>
<dbReference type="SUPFAM" id="SSF103473">
    <property type="entry name" value="MFS general substrate transporter"/>
    <property type="match status" value="1"/>
</dbReference>
<accession>A0A841E1T7</accession>
<dbReference type="InterPro" id="IPR036259">
    <property type="entry name" value="MFS_trans_sf"/>
</dbReference>
<keyword evidence="10" id="KW-1185">Reference proteome</keyword>
<evidence type="ECO:0000256" key="6">
    <source>
        <dbReference type="SAM" id="MobiDB-lite"/>
    </source>
</evidence>
<dbReference type="InterPro" id="IPR044770">
    <property type="entry name" value="MFS_spinster-like"/>
</dbReference>
<feature type="transmembrane region" description="Helical" evidence="7">
    <location>
        <begin position="361"/>
        <end position="383"/>
    </location>
</feature>
<sequence length="467" mass="48024">MAASPSTRRRLGRPRGGVVSATDPAPHGWAPLVVLFLVGLVDRIEAALLQGTLPLIQAEWGFSDTVGGSIPTAAALASALVALPAGYLTDRYSRTRIIAIVVFCWALTTIGSGLAIGFAMFYAMRVLLASAEQVDNPAANSLLADYYPPVNRPKVYGWTRMTTYLGGIGTILAGVLGELVGWRATFVIMAIPGVIVAVACWRLAEPARGYLDSVIARGGAERDPAPAEPADTGAPEPAEPVDDTDTSAPAPPFTRQLRRIAAVPTLMLLSVGMMLLTAGLLGTAYWMTTYITRAYDVGTAVAGPLSGGSSVVGVVAGTLAGAWLGRKAHEAIRGGRVTVAAAGTVLGALALVAALTADSLALFGALLLLSSFLGALAIPCVMASVADVVGAHSRGLGFAVLNFLLTLGAALGPLAVGVASDASGSMRTAFFILTVPKLLGGVCMLLSRRTFDRDAAKVLDEARRSSG</sequence>
<dbReference type="Gene3D" id="1.20.1250.20">
    <property type="entry name" value="MFS general substrate transporter like domains"/>
    <property type="match status" value="1"/>
</dbReference>
<feature type="transmembrane region" description="Helical" evidence="7">
    <location>
        <begin position="186"/>
        <end position="204"/>
    </location>
</feature>
<evidence type="ECO:0000256" key="3">
    <source>
        <dbReference type="ARBA" id="ARBA00022692"/>
    </source>
</evidence>
<dbReference type="EMBL" id="JACHLY010000001">
    <property type="protein sequence ID" value="MBB5997006.1"/>
    <property type="molecule type" value="Genomic_DNA"/>
</dbReference>
<comment type="subcellular location">
    <subcellularLocation>
        <location evidence="1">Cell membrane</location>
        <topology evidence="1">Multi-pass membrane protein</topology>
    </subcellularLocation>
</comment>
<evidence type="ECO:0000256" key="1">
    <source>
        <dbReference type="ARBA" id="ARBA00004651"/>
    </source>
</evidence>
<evidence type="ECO:0000256" key="7">
    <source>
        <dbReference type="SAM" id="Phobius"/>
    </source>
</evidence>
<dbReference type="PANTHER" id="PTHR23505">
    <property type="entry name" value="SPINSTER"/>
    <property type="match status" value="1"/>
</dbReference>
<name>A0A841E1T7_9ACTN</name>
<feature type="domain" description="Major facilitator superfamily (MFS) profile" evidence="8">
    <location>
        <begin position="31"/>
        <end position="452"/>
    </location>
</feature>
<feature type="transmembrane region" description="Helical" evidence="7">
    <location>
        <begin position="265"/>
        <end position="287"/>
    </location>
</feature>
<keyword evidence="2" id="KW-0813">Transport</keyword>
<keyword evidence="3 7" id="KW-0812">Transmembrane</keyword>
<reference evidence="9 10" key="1">
    <citation type="submission" date="2020-08" db="EMBL/GenBank/DDBJ databases">
        <title>Sequencing the genomes of 1000 actinobacteria strains.</title>
        <authorList>
            <person name="Klenk H.-P."/>
        </authorList>
    </citation>
    <scope>NUCLEOTIDE SEQUENCE [LARGE SCALE GENOMIC DNA]</scope>
    <source>
        <strain evidence="9 10">DSM 44593</strain>
    </source>
</reference>
<feature type="transmembrane region" description="Helical" evidence="7">
    <location>
        <begin position="97"/>
        <end position="123"/>
    </location>
</feature>
<dbReference type="GO" id="GO:0022857">
    <property type="term" value="F:transmembrane transporter activity"/>
    <property type="evidence" value="ECO:0007669"/>
    <property type="project" value="InterPro"/>
</dbReference>
<proteinExistence type="predicted"/>
<gene>
    <name evidence="9" type="ORF">HNR25_000757</name>
</gene>
<evidence type="ECO:0000259" key="8">
    <source>
        <dbReference type="PROSITE" id="PS50850"/>
    </source>
</evidence>
<dbReference type="AlphaFoldDB" id="A0A841E1T7"/>
<dbReference type="RefSeq" id="WP_184633335.1">
    <property type="nucleotide sequence ID" value="NZ_BAABKT010000003.1"/>
</dbReference>
<evidence type="ECO:0000256" key="5">
    <source>
        <dbReference type="ARBA" id="ARBA00023136"/>
    </source>
</evidence>
<evidence type="ECO:0000313" key="9">
    <source>
        <dbReference type="EMBL" id="MBB5997006.1"/>
    </source>
</evidence>
<feature type="transmembrane region" description="Helical" evidence="7">
    <location>
        <begin position="428"/>
        <end position="447"/>
    </location>
</feature>
<dbReference type="GO" id="GO:0005886">
    <property type="term" value="C:plasma membrane"/>
    <property type="evidence" value="ECO:0007669"/>
    <property type="project" value="UniProtKB-SubCell"/>
</dbReference>
<evidence type="ECO:0000256" key="2">
    <source>
        <dbReference type="ARBA" id="ARBA00022448"/>
    </source>
</evidence>
<comment type="caution">
    <text evidence="9">The sequence shown here is derived from an EMBL/GenBank/DDBJ whole genome shotgun (WGS) entry which is preliminary data.</text>
</comment>
<dbReference type="Proteomes" id="UP000578077">
    <property type="component" value="Unassembled WGS sequence"/>
</dbReference>
<dbReference type="PANTHER" id="PTHR23505:SF52">
    <property type="entry name" value="MAJOR FACILITATOR SUPERFAMILY PROTEIN"/>
    <property type="match status" value="1"/>
</dbReference>